<comment type="caution">
    <text evidence="1">The sequence shown here is derived from an EMBL/GenBank/DDBJ whole genome shotgun (WGS) entry which is preliminary data.</text>
</comment>
<evidence type="ECO:0000313" key="1">
    <source>
        <dbReference type="EMBL" id="MCB8563365.1"/>
    </source>
</evidence>
<evidence type="ECO:0000313" key="2">
    <source>
        <dbReference type="Proteomes" id="UP001197827"/>
    </source>
</evidence>
<gene>
    <name evidence="1" type="ORF">LJD74_15365</name>
</gene>
<dbReference type="EMBL" id="JAJDKQ010000095">
    <property type="protein sequence ID" value="MCB8563365.1"/>
    <property type="molecule type" value="Genomic_DNA"/>
</dbReference>
<organism evidence="1 2">
    <name type="scientific">Faecalibacillus intestinalis</name>
    <dbReference type="NCBI Taxonomy" id="1982626"/>
    <lineage>
        <taxon>Bacteria</taxon>
        <taxon>Bacillati</taxon>
        <taxon>Bacillota</taxon>
        <taxon>Erysipelotrichia</taxon>
        <taxon>Erysipelotrichales</taxon>
        <taxon>Coprobacillaceae</taxon>
        <taxon>Faecalibacillus</taxon>
    </lineage>
</organism>
<dbReference type="AlphaFoldDB" id="A0AAW4VMI9"/>
<accession>A0AAW4VMI9</accession>
<feature type="non-terminal residue" evidence="1">
    <location>
        <position position="1"/>
    </location>
</feature>
<sequence>FNILVFIQLATFFLKRAKKIINNKKMIEKGIKDQLDSVASTLQMIQQSDECTDEIEKILFNQIGVLIFTIEELDNYFDLFNKFEISIS</sequence>
<name>A0AAW4VMI9_9FIRM</name>
<reference evidence="1" key="1">
    <citation type="submission" date="2021-10" db="EMBL/GenBank/DDBJ databases">
        <title>Collection of gut derived symbiotic bacterial strains cultured from healthy donors.</title>
        <authorList>
            <person name="Lin H."/>
            <person name="Littmann E."/>
            <person name="Kohout C."/>
            <person name="Pamer E.G."/>
        </authorList>
    </citation>
    <scope>NUCLEOTIDE SEQUENCE</scope>
    <source>
        <strain evidence="1">DFI.5.2</strain>
    </source>
</reference>
<dbReference type="RefSeq" id="WP_158575458.1">
    <property type="nucleotide sequence ID" value="NZ_JAJDKQ010000095.1"/>
</dbReference>
<dbReference type="Proteomes" id="UP001197827">
    <property type="component" value="Unassembled WGS sequence"/>
</dbReference>
<proteinExistence type="predicted"/>
<protein>
    <submittedName>
        <fullName evidence="1">Uncharacterized protein</fullName>
    </submittedName>
</protein>